<dbReference type="PROSITE" id="PS51682">
    <property type="entry name" value="SAM_OMT_I"/>
    <property type="match status" value="1"/>
</dbReference>
<dbReference type="SUPFAM" id="SSF53335">
    <property type="entry name" value="S-adenosyl-L-methionine-dependent methyltransferases"/>
    <property type="match status" value="1"/>
</dbReference>
<name>A0ABV1V4Y7_9ACTN</name>
<dbReference type="RefSeq" id="WP_351978665.1">
    <property type="nucleotide sequence ID" value="NZ_JBEPBX010000041.1"/>
</dbReference>
<dbReference type="PANTHER" id="PTHR10509">
    <property type="entry name" value="O-METHYLTRANSFERASE-RELATED"/>
    <property type="match status" value="1"/>
</dbReference>
<keyword evidence="1 4" id="KW-0489">Methyltransferase</keyword>
<sequence>MTQDQWQAVDAYISDLLVPEDDALAQALTASDAAGLPRINVAPNQGKLLHLLARVQGARTALEIGTLGGYSTIWLARALPADGRLISLEYDPAHAEVARANIARAGLDKVVEVRTGAALDTLPRIAAEPGAGPFDLVFIDADKRNNARYVEWALRLTRPGSVIIVDNVVRGGAVVDGSSEDPSTVGTREMFELVAREARLEATAVQTVGVKGYDGMLVARVIA</sequence>
<organism evidence="4 5">
    <name type="scientific">Streptomyces xantholiticus</name>
    <dbReference type="NCBI Taxonomy" id="68285"/>
    <lineage>
        <taxon>Bacteria</taxon>
        <taxon>Bacillati</taxon>
        <taxon>Actinomycetota</taxon>
        <taxon>Actinomycetes</taxon>
        <taxon>Kitasatosporales</taxon>
        <taxon>Streptomycetaceae</taxon>
        <taxon>Streptomyces</taxon>
    </lineage>
</organism>
<dbReference type="EMBL" id="JBEPBX010000041">
    <property type="protein sequence ID" value="MER6617606.1"/>
    <property type="molecule type" value="Genomic_DNA"/>
</dbReference>
<keyword evidence="2 4" id="KW-0808">Transferase</keyword>
<dbReference type="InterPro" id="IPR002935">
    <property type="entry name" value="SAM_O-MeTrfase"/>
</dbReference>
<proteinExistence type="predicted"/>
<dbReference type="Gene3D" id="3.40.50.150">
    <property type="entry name" value="Vaccinia Virus protein VP39"/>
    <property type="match status" value="1"/>
</dbReference>
<protein>
    <submittedName>
        <fullName evidence="4">O-methyltransferase</fullName>
        <ecNumber evidence="4">2.1.1.-</ecNumber>
    </submittedName>
</protein>
<dbReference type="InterPro" id="IPR050362">
    <property type="entry name" value="Cation-dep_OMT"/>
</dbReference>
<gene>
    <name evidence="4" type="ORF">ABT276_30665</name>
</gene>
<evidence type="ECO:0000313" key="4">
    <source>
        <dbReference type="EMBL" id="MER6617606.1"/>
    </source>
</evidence>
<accession>A0ABV1V4Y7</accession>
<reference evidence="4 5" key="1">
    <citation type="submission" date="2024-06" db="EMBL/GenBank/DDBJ databases">
        <title>The Natural Products Discovery Center: Release of the First 8490 Sequenced Strains for Exploring Actinobacteria Biosynthetic Diversity.</title>
        <authorList>
            <person name="Kalkreuter E."/>
            <person name="Kautsar S.A."/>
            <person name="Yang D."/>
            <person name="Bader C.D."/>
            <person name="Teijaro C.N."/>
            <person name="Fluegel L."/>
            <person name="Davis C.M."/>
            <person name="Simpson J.R."/>
            <person name="Lauterbach L."/>
            <person name="Steele A.D."/>
            <person name="Gui C."/>
            <person name="Meng S."/>
            <person name="Li G."/>
            <person name="Viehrig K."/>
            <person name="Ye F."/>
            <person name="Su P."/>
            <person name="Kiefer A.F."/>
            <person name="Nichols A."/>
            <person name="Cepeda A.J."/>
            <person name="Yan W."/>
            <person name="Fan B."/>
            <person name="Jiang Y."/>
            <person name="Adhikari A."/>
            <person name="Zheng C.-J."/>
            <person name="Schuster L."/>
            <person name="Cowan T.M."/>
            <person name="Smanski M.J."/>
            <person name="Chevrette M.G."/>
            <person name="De Carvalho L.P.S."/>
            <person name="Shen B."/>
        </authorList>
    </citation>
    <scope>NUCLEOTIDE SEQUENCE [LARGE SCALE GENOMIC DNA]</scope>
    <source>
        <strain evidence="4 5">NPDC000837</strain>
    </source>
</reference>
<dbReference type="Proteomes" id="UP001445472">
    <property type="component" value="Unassembled WGS sequence"/>
</dbReference>
<evidence type="ECO:0000313" key="5">
    <source>
        <dbReference type="Proteomes" id="UP001445472"/>
    </source>
</evidence>
<dbReference type="CDD" id="cd02440">
    <property type="entry name" value="AdoMet_MTases"/>
    <property type="match status" value="1"/>
</dbReference>
<dbReference type="EC" id="2.1.1.-" evidence="4"/>
<dbReference type="InterPro" id="IPR029063">
    <property type="entry name" value="SAM-dependent_MTases_sf"/>
</dbReference>
<comment type="caution">
    <text evidence="4">The sequence shown here is derived from an EMBL/GenBank/DDBJ whole genome shotgun (WGS) entry which is preliminary data.</text>
</comment>
<dbReference type="PANTHER" id="PTHR10509:SF14">
    <property type="entry name" value="CAFFEOYL-COA O-METHYLTRANSFERASE 3-RELATED"/>
    <property type="match status" value="1"/>
</dbReference>
<keyword evidence="5" id="KW-1185">Reference proteome</keyword>
<evidence type="ECO:0000256" key="3">
    <source>
        <dbReference type="ARBA" id="ARBA00022691"/>
    </source>
</evidence>
<evidence type="ECO:0000256" key="2">
    <source>
        <dbReference type="ARBA" id="ARBA00022679"/>
    </source>
</evidence>
<keyword evidence="3" id="KW-0949">S-adenosyl-L-methionine</keyword>
<dbReference type="GO" id="GO:0008168">
    <property type="term" value="F:methyltransferase activity"/>
    <property type="evidence" value="ECO:0007669"/>
    <property type="project" value="UniProtKB-KW"/>
</dbReference>
<evidence type="ECO:0000256" key="1">
    <source>
        <dbReference type="ARBA" id="ARBA00022603"/>
    </source>
</evidence>
<dbReference type="Pfam" id="PF01596">
    <property type="entry name" value="Methyltransf_3"/>
    <property type="match status" value="1"/>
</dbReference>
<dbReference type="GO" id="GO:0032259">
    <property type="term" value="P:methylation"/>
    <property type="evidence" value="ECO:0007669"/>
    <property type="project" value="UniProtKB-KW"/>
</dbReference>